<reference evidence="2 3" key="1">
    <citation type="submission" date="2018-06" db="EMBL/GenBank/DDBJ databases">
        <title>Genomic Encyclopedia of Type Strains, Phase IV (KMG-IV): sequencing the most valuable type-strain genomes for metagenomic binning, comparative biology and taxonomic classification.</title>
        <authorList>
            <person name="Goeker M."/>
        </authorList>
    </citation>
    <scope>NUCLEOTIDE SEQUENCE [LARGE SCALE GENOMIC DNA]</scope>
    <source>
        <strain evidence="2 3">DSM 25532</strain>
    </source>
</reference>
<feature type="transmembrane region" description="Helical" evidence="1">
    <location>
        <begin position="71"/>
        <end position="93"/>
    </location>
</feature>
<gene>
    <name evidence="2" type="ORF">DES53_101352</name>
</gene>
<evidence type="ECO:0000256" key="1">
    <source>
        <dbReference type="SAM" id="Phobius"/>
    </source>
</evidence>
<organism evidence="2 3">
    <name type="scientific">Roseimicrobium gellanilyticum</name>
    <dbReference type="NCBI Taxonomy" id="748857"/>
    <lineage>
        <taxon>Bacteria</taxon>
        <taxon>Pseudomonadati</taxon>
        <taxon>Verrucomicrobiota</taxon>
        <taxon>Verrucomicrobiia</taxon>
        <taxon>Verrucomicrobiales</taxon>
        <taxon>Verrucomicrobiaceae</taxon>
        <taxon>Roseimicrobium</taxon>
    </lineage>
</organism>
<dbReference type="RefSeq" id="WP_147263147.1">
    <property type="nucleotide sequence ID" value="NZ_QNRR01000001.1"/>
</dbReference>
<accession>A0A366HVN7</accession>
<name>A0A366HVN7_9BACT</name>
<keyword evidence="3" id="KW-1185">Reference proteome</keyword>
<keyword evidence="1" id="KW-0472">Membrane</keyword>
<proteinExistence type="predicted"/>
<protein>
    <submittedName>
        <fullName evidence="2">Uncharacterized protein</fullName>
    </submittedName>
</protein>
<evidence type="ECO:0000313" key="2">
    <source>
        <dbReference type="EMBL" id="RBP47555.1"/>
    </source>
</evidence>
<dbReference type="Proteomes" id="UP000253426">
    <property type="component" value="Unassembled WGS sequence"/>
</dbReference>
<keyword evidence="1" id="KW-1133">Transmembrane helix</keyword>
<feature type="transmembrane region" description="Helical" evidence="1">
    <location>
        <begin position="99"/>
        <end position="120"/>
    </location>
</feature>
<comment type="caution">
    <text evidence="2">The sequence shown here is derived from an EMBL/GenBank/DDBJ whole genome shotgun (WGS) entry which is preliminary data.</text>
</comment>
<feature type="transmembrane region" description="Helical" evidence="1">
    <location>
        <begin position="246"/>
        <end position="266"/>
    </location>
</feature>
<evidence type="ECO:0000313" key="3">
    <source>
        <dbReference type="Proteomes" id="UP000253426"/>
    </source>
</evidence>
<dbReference type="EMBL" id="QNRR01000001">
    <property type="protein sequence ID" value="RBP47555.1"/>
    <property type="molecule type" value="Genomic_DNA"/>
</dbReference>
<sequence length="273" mass="30673">MDSNREYPPHQSRLGSIQPPAAEAAKLGRLEAGHAHYHALPPPVQERLLKRLDANRSGQFAIDTSLSGSRVVLCFIALLPMVYVVGYGFNARWKGSTEFWLGVVTLVAALIQIGIVLSTWKLFTSKLKDWLVITPLYIIKTEGNEVSFWPLWTLTKLKGTAEYVNGFYSMTNLKMEFGSGPHCSDIDFKSKHGYERIVDKLNDFEAKIRQAIHTSDWNYLSQQDDFREYNAAEAPILKKGSSLGKWITAAFVLGLYITAYVMAWQANAALPLK</sequence>
<dbReference type="AlphaFoldDB" id="A0A366HVN7"/>
<keyword evidence="1" id="KW-0812">Transmembrane</keyword>